<proteinExistence type="predicted"/>
<reference evidence="1 2" key="1">
    <citation type="journal article" date="2019" name="Sci. Rep.">
        <title>Orb-weaving spider Araneus ventricosus genome elucidates the spidroin gene catalogue.</title>
        <authorList>
            <person name="Kono N."/>
            <person name="Nakamura H."/>
            <person name="Ohtoshi R."/>
            <person name="Moran D.A.P."/>
            <person name="Shinohara A."/>
            <person name="Yoshida Y."/>
            <person name="Fujiwara M."/>
            <person name="Mori M."/>
            <person name="Tomita M."/>
            <person name="Arakawa K."/>
        </authorList>
    </citation>
    <scope>NUCLEOTIDE SEQUENCE [LARGE SCALE GENOMIC DNA]</scope>
</reference>
<dbReference type="InterPro" id="IPR036397">
    <property type="entry name" value="RNaseH_sf"/>
</dbReference>
<keyword evidence="2" id="KW-1185">Reference proteome</keyword>
<dbReference type="Proteomes" id="UP000499080">
    <property type="component" value="Unassembled WGS sequence"/>
</dbReference>
<dbReference type="GO" id="GO:0003676">
    <property type="term" value="F:nucleic acid binding"/>
    <property type="evidence" value="ECO:0007669"/>
    <property type="project" value="InterPro"/>
</dbReference>
<evidence type="ECO:0000313" key="2">
    <source>
        <dbReference type="Proteomes" id="UP000499080"/>
    </source>
</evidence>
<organism evidence="1 2">
    <name type="scientific">Araneus ventricosus</name>
    <name type="common">Orbweaver spider</name>
    <name type="synonym">Epeira ventricosa</name>
    <dbReference type="NCBI Taxonomy" id="182803"/>
    <lineage>
        <taxon>Eukaryota</taxon>
        <taxon>Metazoa</taxon>
        <taxon>Ecdysozoa</taxon>
        <taxon>Arthropoda</taxon>
        <taxon>Chelicerata</taxon>
        <taxon>Arachnida</taxon>
        <taxon>Araneae</taxon>
        <taxon>Araneomorphae</taxon>
        <taxon>Entelegynae</taxon>
        <taxon>Araneoidea</taxon>
        <taxon>Araneidae</taxon>
        <taxon>Araneus</taxon>
    </lineage>
</organism>
<dbReference type="Gene3D" id="3.30.420.10">
    <property type="entry name" value="Ribonuclease H-like superfamily/Ribonuclease H"/>
    <property type="match status" value="1"/>
</dbReference>
<dbReference type="EMBL" id="BGPR01069569">
    <property type="protein sequence ID" value="GBO43191.1"/>
    <property type="molecule type" value="Genomic_DNA"/>
</dbReference>
<gene>
    <name evidence="1" type="ORF">AVEN_28676_1</name>
</gene>
<evidence type="ECO:0000313" key="1">
    <source>
        <dbReference type="EMBL" id="GBO43191.1"/>
    </source>
</evidence>
<dbReference type="AlphaFoldDB" id="A0A4Y2X0Y2"/>
<protein>
    <submittedName>
        <fullName evidence="1">Uncharacterized protein</fullName>
    </submittedName>
</protein>
<comment type="caution">
    <text evidence="1">The sequence shown here is derived from an EMBL/GenBank/DDBJ whole genome shotgun (WGS) entry which is preliminary data.</text>
</comment>
<sequence length="107" mass="11852">MLVLACGILSVYKRKLGTCKYMDFSPETLEASFNAISQDMNIIEPIWVALQCAVQKRSPPPGSLLDLRTALQDSWCGKPPGYFQTLVDTMPSRVAALLCARVGPKRY</sequence>
<accession>A0A4Y2X0Y2</accession>
<name>A0A4Y2X0Y2_ARAVE</name>